<accession>A0A8C4RKU8</accession>
<dbReference type="GO" id="GO:0003676">
    <property type="term" value="F:nucleic acid binding"/>
    <property type="evidence" value="ECO:0007669"/>
    <property type="project" value="InterPro"/>
</dbReference>
<dbReference type="CDD" id="cd01647">
    <property type="entry name" value="RT_LTR"/>
    <property type="match status" value="1"/>
</dbReference>
<evidence type="ECO:0000259" key="4">
    <source>
        <dbReference type="PROSITE" id="PS50878"/>
    </source>
</evidence>
<dbReference type="SUPFAM" id="SSF56672">
    <property type="entry name" value="DNA/RNA polymerases"/>
    <property type="match status" value="1"/>
</dbReference>
<dbReference type="GO" id="GO:0004523">
    <property type="term" value="F:RNA-DNA hybrid ribonuclease activity"/>
    <property type="evidence" value="ECO:0007669"/>
    <property type="project" value="UniProtKB-EC"/>
</dbReference>
<evidence type="ECO:0000313" key="5">
    <source>
        <dbReference type="Ensembl" id="ENSECRP00000003986.1"/>
    </source>
</evidence>
<evidence type="ECO:0000256" key="1">
    <source>
        <dbReference type="ARBA" id="ARBA00010879"/>
    </source>
</evidence>
<name>A0A8C4RKU8_ERPCA</name>
<reference evidence="5" key="1">
    <citation type="submission" date="2021-06" db="EMBL/GenBank/DDBJ databases">
        <authorList>
            <consortium name="Wellcome Sanger Institute Data Sharing"/>
        </authorList>
    </citation>
    <scope>NUCLEOTIDE SEQUENCE [LARGE SCALE GENOMIC DNA]</scope>
</reference>
<evidence type="ECO:0000256" key="2">
    <source>
        <dbReference type="ARBA" id="ARBA00012180"/>
    </source>
</evidence>
<dbReference type="EC" id="3.1.26.4" evidence="2"/>
<dbReference type="Proteomes" id="UP000694620">
    <property type="component" value="Chromosome 1"/>
</dbReference>
<dbReference type="AlphaFoldDB" id="A0A8C4RKU8"/>
<comment type="similarity">
    <text evidence="1">Belongs to the beta type-B retroviral polymerase family. HERV class-II K(HML-2) pol subfamily.</text>
</comment>
<reference evidence="5" key="3">
    <citation type="submission" date="2025-09" db="UniProtKB">
        <authorList>
            <consortium name="Ensembl"/>
        </authorList>
    </citation>
    <scope>IDENTIFICATION</scope>
</reference>
<dbReference type="Pfam" id="PF00078">
    <property type="entry name" value="RVT_1"/>
    <property type="match status" value="1"/>
</dbReference>
<dbReference type="InterPro" id="IPR041577">
    <property type="entry name" value="RT_RNaseH_2"/>
</dbReference>
<dbReference type="Gene3D" id="3.30.420.10">
    <property type="entry name" value="Ribonuclease H-like superfamily/Ribonuclease H"/>
    <property type="match status" value="1"/>
</dbReference>
<dbReference type="PANTHER" id="PTHR37984">
    <property type="entry name" value="PROTEIN CBG26694"/>
    <property type="match status" value="1"/>
</dbReference>
<dbReference type="InterPro" id="IPR000477">
    <property type="entry name" value="RT_dom"/>
</dbReference>
<dbReference type="Pfam" id="PF17919">
    <property type="entry name" value="RT_RNaseH_2"/>
    <property type="match status" value="1"/>
</dbReference>
<dbReference type="InterPro" id="IPR054465">
    <property type="entry name" value="Integrase_p58-like_C"/>
</dbReference>
<dbReference type="GeneTree" id="ENSGT01050000244855"/>
<dbReference type="InterPro" id="IPR043128">
    <property type="entry name" value="Rev_trsase/Diguanyl_cyclase"/>
</dbReference>
<dbReference type="InterPro" id="IPR050951">
    <property type="entry name" value="Retrovirus_Pol_polyprotein"/>
</dbReference>
<keyword evidence="6" id="KW-1185">Reference proteome</keyword>
<keyword evidence="3" id="KW-0511">Multifunctional enzyme</keyword>
<dbReference type="PANTHER" id="PTHR37984:SF5">
    <property type="entry name" value="PROTEIN NYNRIN-LIKE"/>
    <property type="match status" value="1"/>
</dbReference>
<feature type="domain" description="Reverse transcriptase" evidence="4">
    <location>
        <begin position="258"/>
        <end position="436"/>
    </location>
</feature>
<dbReference type="Gene3D" id="3.30.70.270">
    <property type="match status" value="2"/>
</dbReference>
<dbReference type="PROSITE" id="PS50878">
    <property type="entry name" value="RT_POL"/>
    <property type="match status" value="1"/>
</dbReference>
<reference evidence="5" key="2">
    <citation type="submission" date="2025-08" db="UniProtKB">
        <authorList>
            <consortium name="Ensembl"/>
        </authorList>
    </citation>
    <scope>IDENTIFICATION</scope>
</reference>
<dbReference type="Pfam" id="PF22938">
    <property type="entry name" value="Integrase_p58_C"/>
    <property type="match status" value="1"/>
</dbReference>
<proteinExistence type="inferred from homology"/>
<sequence>MLHKVVSEDGRNWDQLLPLVLFAYREVPQTSTGFSPFELLYGRQPRGLLDMLKEGWEEEVLPSSNILEYIVQLHDRLDKIRPVLKDHLEKAQAAQARYYNRNTTLREFRPGDRVMVLVPTSHSKLLAHWQGPYEIKERKELVNYLVKQPNRRPSERVYHINLLKPWKDREASPTSGQPRFLFVEHQPLNFGSNLSWKHRQELESAILSVMEVVSEQPGRTSLTEHDVITDPGVIVRERPYRLPEAKKAEVELENRRMLDLNIIEESFSPWSSPIVLVSKPDGSWRFCNNFRRLNQVSKFDAYPMPRVDDLLGRLGNAQFLTTLDLTKGYWQIPLTSSAREKTAFSTPSGHWQYKVVPFGLHGAPATFQRLVDTLLRPHNSYSAAYLDDIIIYSDTWKDHVQQVLAILHTLIQAGLRINPKKCFFGLQEAKYLGYLVGGGTVRPQCSKIDAIVRWPRPISKRQVQAFLGLASYYRRFVPRFSERASPLTDLTKKRAPLKVVWSDVAEAAFCDLKLALTSAPVLKSPNFNFPFILQTDALDTGLGAVLSQCIDGAEHPVM</sequence>
<dbReference type="GO" id="GO:0006259">
    <property type="term" value="P:DNA metabolic process"/>
    <property type="evidence" value="ECO:0007669"/>
    <property type="project" value="UniProtKB-ARBA"/>
</dbReference>
<dbReference type="InterPro" id="IPR043502">
    <property type="entry name" value="DNA/RNA_pol_sf"/>
</dbReference>
<dbReference type="FunFam" id="3.30.70.270:FF:000020">
    <property type="entry name" value="Transposon Tf2-6 polyprotein-like Protein"/>
    <property type="match status" value="1"/>
</dbReference>
<evidence type="ECO:0000313" key="6">
    <source>
        <dbReference type="Proteomes" id="UP000694620"/>
    </source>
</evidence>
<dbReference type="InterPro" id="IPR036397">
    <property type="entry name" value="RNaseH_sf"/>
</dbReference>
<protein>
    <recommendedName>
        <fullName evidence="2">ribonuclease H</fullName>
        <ecNumber evidence="2">3.1.26.4</ecNumber>
    </recommendedName>
</protein>
<evidence type="ECO:0000256" key="3">
    <source>
        <dbReference type="ARBA" id="ARBA00023268"/>
    </source>
</evidence>
<dbReference type="Gene3D" id="3.10.10.10">
    <property type="entry name" value="HIV Type 1 Reverse Transcriptase, subunit A, domain 1"/>
    <property type="match status" value="1"/>
</dbReference>
<dbReference type="Ensembl" id="ENSECRT00000004049.1">
    <property type="protein sequence ID" value="ENSECRP00000003986.1"/>
    <property type="gene ID" value="ENSECRG00000002723.1"/>
</dbReference>
<organism evidence="5 6">
    <name type="scientific">Erpetoichthys calabaricus</name>
    <name type="common">Rope fish</name>
    <name type="synonym">Calamoichthys calabaricus</name>
    <dbReference type="NCBI Taxonomy" id="27687"/>
    <lineage>
        <taxon>Eukaryota</taxon>
        <taxon>Metazoa</taxon>
        <taxon>Chordata</taxon>
        <taxon>Craniata</taxon>
        <taxon>Vertebrata</taxon>
        <taxon>Euteleostomi</taxon>
        <taxon>Actinopterygii</taxon>
        <taxon>Polypteriformes</taxon>
        <taxon>Polypteridae</taxon>
        <taxon>Erpetoichthys</taxon>
    </lineage>
</organism>